<feature type="non-terminal residue" evidence="1">
    <location>
        <position position="65"/>
    </location>
</feature>
<gene>
    <name evidence="1" type="ORF">KUDE01_013650</name>
</gene>
<name>A0AAD9BRH2_DISEL</name>
<reference evidence="1" key="1">
    <citation type="submission" date="2023-04" db="EMBL/GenBank/DDBJ databases">
        <title>Chromosome-level genome of Chaenocephalus aceratus.</title>
        <authorList>
            <person name="Park H."/>
        </authorList>
    </citation>
    <scope>NUCLEOTIDE SEQUENCE</scope>
    <source>
        <strain evidence="1">DE</strain>
        <tissue evidence="1">Muscle</tissue>
    </source>
</reference>
<dbReference type="EMBL" id="JASDAP010000017">
    <property type="protein sequence ID" value="KAK1888972.1"/>
    <property type="molecule type" value="Genomic_DNA"/>
</dbReference>
<feature type="non-terminal residue" evidence="1">
    <location>
        <position position="1"/>
    </location>
</feature>
<evidence type="ECO:0000313" key="1">
    <source>
        <dbReference type="EMBL" id="KAK1888972.1"/>
    </source>
</evidence>
<dbReference type="Proteomes" id="UP001228049">
    <property type="component" value="Unassembled WGS sequence"/>
</dbReference>
<sequence>VTGVLSNGPPEGGDLIGCSALSWTLTRHRTLTSAVAQIRRKLCLIFTGVPNAIQIPTPSRPAGQR</sequence>
<organism evidence="1 2">
    <name type="scientific">Dissostichus eleginoides</name>
    <name type="common">Patagonian toothfish</name>
    <name type="synonym">Dissostichus amissus</name>
    <dbReference type="NCBI Taxonomy" id="100907"/>
    <lineage>
        <taxon>Eukaryota</taxon>
        <taxon>Metazoa</taxon>
        <taxon>Chordata</taxon>
        <taxon>Craniata</taxon>
        <taxon>Vertebrata</taxon>
        <taxon>Euteleostomi</taxon>
        <taxon>Actinopterygii</taxon>
        <taxon>Neopterygii</taxon>
        <taxon>Teleostei</taxon>
        <taxon>Neoteleostei</taxon>
        <taxon>Acanthomorphata</taxon>
        <taxon>Eupercaria</taxon>
        <taxon>Perciformes</taxon>
        <taxon>Notothenioidei</taxon>
        <taxon>Nototheniidae</taxon>
        <taxon>Dissostichus</taxon>
    </lineage>
</organism>
<protein>
    <submittedName>
        <fullName evidence="1">Asperfuranone polyketide synthase afoG</fullName>
    </submittedName>
</protein>
<accession>A0AAD9BRH2</accession>
<comment type="caution">
    <text evidence="1">The sequence shown here is derived from an EMBL/GenBank/DDBJ whole genome shotgun (WGS) entry which is preliminary data.</text>
</comment>
<dbReference type="AlphaFoldDB" id="A0AAD9BRH2"/>
<evidence type="ECO:0000313" key="2">
    <source>
        <dbReference type="Proteomes" id="UP001228049"/>
    </source>
</evidence>
<proteinExistence type="predicted"/>
<keyword evidence="2" id="KW-1185">Reference proteome</keyword>